<evidence type="ECO:0000256" key="3">
    <source>
        <dbReference type="ARBA" id="ARBA00023163"/>
    </source>
</evidence>
<evidence type="ECO:0000313" key="6">
    <source>
        <dbReference type="EMBL" id="GMS92928.1"/>
    </source>
</evidence>
<reference evidence="6" key="1">
    <citation type="submission" date="2023-10" db="EMBL/GenBank/DDBJ databases">
        <title>Genome assembly of Pristionchus species.</title>
        <authorList>
            <person name="Yoshida K."/>
            <person name="Sommer R.J."/>
        </authorList>
    </citation>
    <scope>NUCLEOTIDE SEQUENCE</scope>
    <source>
        <strain evidence="6">RS0144</strain>
    </source>
</reference>
<dbReference type="PROSITE" id="PS51843">
    <property type="entry name" value="NR_LBD"/>
    <property type="match status" value="1"/>
</dbReference>
<dbReference type="EMBL" id="BTSX01000004">
    <property type="protein sequence ID" value="GMS92928.1"/>
    <property type="molecule type" value="Genomic_DNA"/>
</dbReference>
<dbReference type="Gene3D" id="1.10.565.10">
    <property type="entry name" value="Retinoid X Receptor"/>
    <property type="match status" value="1"/>
</dbReference>
<feature type="non-terminal residue" evidence="6">
    <location>
        <position position="215"/>
    </location>
</feature>
<feature type="non-terminal residue" evidence="6">
    <location>
        <position position="1"/>
    </location>
</feature>
<dbReference type="SUPFAM" id="SSF48508">
    <property type="entry name" value="Nuclear receptor ligand-binding domain"/>
    <property type="match status" value="1"/>
</dbReference>
<evidence type="ECO:0000256" key="2">
    <source>
        <dbReference type="ARBA" id="ARBA00023015"/>
    </source>
</evidence>
<comment type="similarity">
    <text evidence="1">Belongs to the nuclear hormone receptor family.</text>
</comment>
<dbReference type="SMART" id="SM00430">
    <property type="entry name" value="HOLI"/>
    <property type="match status" value="1"/>
</dbReference>
<feature type="domain" description="NR LBD" evidence="5">
    <location>
        <begin position="1"/>
        <end position="214"/>
    </location>
</feature>
<dbReference type="PANTHER" id="PTHR45886">
    <property type="entry name" value="NUCLEAR HORMONE RECEPTOR FAMILY-RELATED-RELATED"/>
    <property type="match status" value="1"/>
</dbReference>
<dbReference type="Proteomes" id="UP001432027">
    <property type="component" value="Unassembled WGS sequence"/>
</dbReference>
<keyword evidence="4" id="KW-0675">Receptor</keyword>
<keyword evidence="7" id="KW-1185">Reference proteome</keyword>
<proteinExistence type="inferred from homology"/>
<dbReference type="AlphaFoldDB" id="A0AAV5TCL9"/>
<protein>
    <recommendedName>
        <fullName evidence="5">NR LBD domain-containing protein</fullName>
    </recommendedName>
</protein>
<keyword evidence="2" id="KW-0805">Transcription regulation</keyword>
<gene>
    <name evidence="6" type="ORF">PENTCL1PPCAC_15103</name>
</gene>
<evidence type="ECO:0000259" key="5">
    <source>
        <dbReference type="PROSITE" id="PS51843"/>
    </source>
</evidence>
<sequence>PPLPISEAQLGRTSGDKQIPLKCWTLVELLMAIEFMKTFDFFRHLSHADKKVLMRHVVLMCTHLTLGFSSYDSKSDVMKFADGTTPSHGYCCRDSELDRLILHGVIQILRRINIDKREYVLLKALVVCNSAIEGLSLPHKNELEKERLKYSKSLMSYVLSSRGVQKGPEAFTEMMALIDTLTRMMNRHKNWHALRMALAYTPGIAQEPSLINDIF</sequence>
<dbReference type="InterPro" id="IPR000536">
    <property type="entry name" value="Nucl_hrmn_rcpt_lig-bd"/>
</dbReference>
<dbReference type="PANTHER" id="PTHR45886:SF18">
    <property type="entry name" value="NR LBD DOMAIN-CONTAINING PROTEIN-RELATED"/>
    <property type="match status" value="1"/>
</dbReference>
<name>A0AAV5TCL9_9BILA</name>
<evidence type="ECO:0000256" key="4">
    <source>
        <dbReference type="ARBA" id="ARBA00023170"/>
    </source>
</evidence>
<accession>A0AAV5TCL9</accession>
<evidence type="ECO:0000313" key="7">
    <source>
        <dbReference type="Proteomes" id="UP001432027"/>
    </source>
</evidence>
<organism evidence="6 7">
    <name type="scientific">Pristionchus entomophagus</name>
    <dbReference type="NCBI Taxonomy" id="358040"/>
    <lineage>
        <taxon>Eukaryota</taxon>
        <taxon>Metazoa</taxon>
        <taxon>Ecdysozoa</taxon>
        <taxon>Nematoda</taxon>
        <taxon>Chromadorea</taxon>
        <taxon>Rhabditida</taxon>
        <taxon>Rhabditina</taxon>
        <taxon>Diplogasteromorpha</taxon>
        <taxon>Diplogasteroidea</taxon>
        <taxon>Neodiplogasteridae</taxon>
        <taxon>Pristionchus</taxon>
    </lineage>
</organism>
<keyword evidence="3" id="KW-0804">Transcription</keyword>
<comment type="caution">
    <text evidence="6">The sequence shown here is derived from an EMBL/GenBank/DDBJ whole genome shotgun (WGS) entry which is preliminary data.</text>
</comment>
<evidence type="ECO:0000256" key="1">
    <source>
        <dbReference type="ARBA" id="ARBA00005993"/>
    </source>
</evidence>
<dbReference type="Pfam" id="PF00104">
    <property type="entry name" value="Hormone_recep"/>
    <property type="match status" value="1"/>
</dbReference>
<dbReference type="InterPro" id="IPR035500">
    <property type="entry name" value="NHR-like_dom_sf"/>
</dbReference>